<proteinExistence type="predicted"/>
<accession>A0ABX9N7L0</accession>
<protein>
    <recommendedName>
        <fullName evidence="2">ATP-grasp domain-containing protein</fullName>
    </recommendedName>
</protein>
<dbReference type="Pfam" id="PF08443">
    <property type="entry name" value="RimK"/>
    <property type="match status" value="1"/>
</dbReference>
<name>A0ABX9N7L0_9MICO</name>
<feature type="domain" description="ATP-grasp" evidence="2">
    <location>
        <begin position="172"/>
        <end position="363"/>
    </location>
</feature>
<reference evidence="3 4" key="1">
    <citation type="submission" date="2018-08" db="EMBL/GenBank/DDBJ databases">
        <title>Genome Sequence of Clavibacter michiganensis Subspecies type strains, and the Atypical Peach-Colored Strains Isolated from Tomato.</title>
        <authorList>
            <person name="Osdaghi E."/>
            <person name="Portier P."/>
            <person name="Briand M."/>
            <person name="Jacques M.-A."/>
        </authorList>
    </citation>
    <scope>NUCLEOTIDE SEQUENCE [LARGE SCALE GENOMIC DNA]</scope>
    <source>
        <strain evidence="3 4">CFBP 8216</strain>
    </source>
</reference>
<evidence type="ECO:0000259" key="2">
    <source>
        <dbReference type="PROSITE" id="PS50975"/>
    </source>
</evidence>
<gene>
    <name evidence="3" type="ORF">DZF98_05480</name>
</gene>
<dbReference type="PANTHER" id="PTHR21621">
    <property type="entry name" value="RIBOSOMAL PROTEIN S6 MODIFICATION PROTEIN"/>
    <property type="match status" value="1"/>
</dbReference>
<evidence type="ECO:0000313" key="3">
    <source>
        <dbReference type="EMBL" id="RII93040.1"/>
    </source>
</evidence>
<dbReference type="RefSeq" id="WP_119372732.1">
    <property type="nucleotide sequence ID" value="NZ_CP040792.1"/>
</dbReference>
<keyword evidence="1" id="KW-0547">Nucleotide-binding</keyword>
<dbReference type="InterPro" id="IPR013651">
    <property type="entry name" value="ATP-grasp_RimK-type"/>
</dbReference>
<dbReference type="InterPro" id="IPR011761">
    <property type="entry name" value="ATP-grasp"/>
</dbReference>
<dbReference type="PANTHER" id="PTHR21621:SF0">
    <property type="entry name" value="BETA-CITRYLGLUTAMATE SYNTHASE B-RELATED"/>
    <property type="match status" value="1"/>
</dbReference>
<evidence type="ECO:0000313" key="4">
    <source>
        <dbReference type="Proteomes" id="UP000265355"/>
    </source>
</evidence>
<keyword evidence="1" id="KW-0067">ATP-binding</keyword>
<dbReference type="EMBL" id="QWEE01000055">
    <property type="protein sequence ID" value="RII93040.1"/>
    <property type="molecule type" value="Genomic_DNA"/>
</dbReference>
<keyword evidence="4" id="KW-1185">Reference proteome</keyword>
<dbReference type="Proteomes" id="UP000265355">
    <property type="component" value="Unassembled WGS sequence"/>
</dbReference>
<sequence>MAFQNWYLESQGLEIPLGKANGDFYSTMLSLFGDSLSAQPPELMILTRRNDAEADQLSIALGRRGHAVARCNVEDLNNATTLTIGVGEYGASPSLRLGHVDRPHYNPRLVYIRHFDLDALAPAITKRSRGCEILNKYHRQQWTAMTNALLHSGVEIIGLNAVRANDDRIRQITTAQHLGWATPSTLVSNSTKDLRTFALASPSGIIVKALGSHFVEEPPQLLNGYFPRILRSRDAIRAIFDEQDQGFEPSPVLCQWFIPSHYEVRVYVAGTDTRAFQIKKASHDNLWIDPEGTAAEFIDIGDETSRALVRLSQALGMDVAAIDLLYTEQGFVFLEANANGDWCWVESTTGSADVTAMHAKYLEGKIGEISPQ</sequence>
<organism evidence="3 4">
    <name type="scientific">Clavibacter californiensis</name>
    <dbReference type="NCBI Taxonomy" id="1401995"/>
    <lineage>
        <taxon>Bacteria</taxon>
        <taxon>Bacillati</taxon>
        <taxon>Actinomycetota</taxon>
        <taxon>Actinomycetes</taxon>
        <taxon>Micrococcales</taxon>
        <taxon>Microbacteriaceae</taxon>
        <taxon>Clavibacter</taxon>
    </lineage>
</organism>
<dbReference type="SUPFAM" id="SSF56059">
    <property type="entry name" value="Glutathione synthetase ATP-binding domain-like"/>
    <property type="match status" value="1"/>
</dbReference>
<dbReference type="PROSITE" id="PS50975">
    <property type="entry name" value="ATP_GRASP"/>
    <property type="match status" value="1"/>
</dbReference>
<comment type="caution">
    <text evidence="3">The sequence shown here is derived from an EMBL/GenBank/DDBJ whole genome shotgun (WGS) entry which is preliminary data.</text>
</comment>
<dbReference type="Gene3D" id="3.30.470.20">
    <property type="entry name" value="ATP-grasp fold, B domain"/>
    <property type="match status" value="1"/>
</dbReference>
<evidence type="ECO:0000256" key="1">
    <source>
        <dbReference type="PROSITE-ProRule" id="PRU00409"/>
    </source>
</evidence>